<dbReference type="Gene3D" id="3.40.1230.10">
    <property type="entry name" value="MTH938-like"/>
    <property type="match status" value="1"/>
</dbReference>
<dbReference type="EMBL" id="VJNB01000003">
    <property type="protein sequence ID" value="TSE20447.1"/>
    <property type="molecule type" value="Genomic_DNA"/>
</dbReference>
<protein>
    <recommendedName>
        <fullName evidence="3">Mth938-like domain-containing protein</fullName>
    </recommendedName>
</protein>
<comment type="caution">
    <text evidence="1">The sequence shown here is derived from an EMBL/GenBank/DDBJ whole genome shotgun (WGS) entry which is preliminary data.</text>
</comment>
<reference evidence="1 2" key="1">
    <citation type="submission" date="2019-07" db="EMBL/GenBank/DDBJ databases">
        <title>Tepidimonas alkaliphilus YIM 72238 draft genome.</title>
        <authorList>
            <person name="Da Costa M.S."/>
            <person name="Froufe H.J.C."/>
            <person name="Egas C."/>
            <person name="Albuquerque L."/>
        </authorList>
    </citation>
    <scope>NUCLEOTIDE SEQUENCE [LARGE SCALE GENOMIC DNA]</scope>
    <source>
        <strain evidence="1 2">YIM 72238</strain>
    </source>
</reference>
<evidence type="ECO:0000313" key="2">
    <source>
        <dbReference type="Proteomes" id="UP000315736"/>
    </source>
</evidence>
<dbReference type="InterPro" id="IPR036748">
    <property type="entry name" value="MTH938-like_sf"/>
</dbReference>
<dbReference type="AlphaFoldDB" id="A0A554WA35"/>
<dbReference type="RefSeq" id="WP_143889831.1">
    <property type="nucleotide sequence ID" value="NZ_VJNB01000003.1"/>
</dbReference>
<gene>
    <name evidence="1" type="ORF">Talka_00793</name>
</gene>
<dbReference type="Proteomes" id="UP000315736">
    <property type="component" value="Unassembled WGS sequence"/>
</dbReference>
<accession>A0A554WA35</accession>
<proteinExistence type="predicted"/>
<keyword evidence="2" id="KW-1185">Reference proteome</keyword>
<dbReference type="OrthoDB" id="9800373at2"/>
<dbReference type="PANTHER" id="PTHR21192:SF2">
    <property type="entry name" value="NADH DEHYDROGENASE [UBIQUINONE] 1 ALPHA SUBCOMPLEX ASSEMBLY FACTOR 3"/>
    <property type="match status" value="1"/>
</dbReference>
<dbReference type="CDD" id="cd05560">
    <property type="entry name" value="Xcc1710_like"/>
    <property type="match status" value="1"/>
</dbReference>
<sequence length="129" mass="13822">MKLQPDRIDTLAIQAHGPGWLVAGGQRFEASVVVSSGGALRAWGCARWEELTEAHFAALADDAPEVVLFGSGRRLRFVAPGLLRPLIERGIGVETMDTMAAARTYNILASEGRRVVAALLLEPEAAADR</sequence>
<evidence type="ECO:0000313" key="1">
    <source>
        <dbReference type="EMBL" id="TSE20447.1"/>
    </source>
</evidence>
<dbReference type="SUPFAM" id="SSF64076">
    <property type="entry name" value="MTH938-like"/>
    <property type="match status" value="1"/>
</dbReference>
<organism evidence="1 2">
    <name type="scientific">Tepidimonas alkaliphilus</name>
    <dbReference type="NCBI Taxonomy" id="2588942"/>
    <lineage>
        <taxon>Bacteria</taxon>
        <taxon>Pseudomonadati</taxon>
        <taxon>Pseudomonadota</taxon>
        <taxon>Betaproteobacteria</taxon>
        <taxon>Burkholderiales</taxon>
        <taxon>Tepidimonas</taxon>
    </lineage>
</organism>
<dbReference type="InterPro" id="IPR007523">
    <property type="entry name" value="NDUFAF3/AAMDC"/>
</dbReference>
<dbReference type="PANTHER" id="PTHR21192">
    <property type="entry name" value="NUCLEAR PROTEIN E3-3"/>
    <property type="match status" value="1"/>
</dbReference>
<name>A0A554WA35_9BURK</name>
<dbReference type="Pfam" id="PF04430">
    <property type="entry name" value="DUF498"/>
    <property type="match status" value="1"/>
</dbReference>
<evidence type="ECO:0008006" key="3">
    <source>
        <dbReference type="Google" id="ProtNLM"/>
    </source>
</evidence>